<evidence type="ECO:0000313" key="3">
    <source>
        <dbReference type="Proteomes" id="UP000293291"/>
    </source>
</evidence>
<comment type="caution">
    <text evidence="2">The sequence shown here is derived from an EMBL/GenBank/DDBJ whole genome shotgun (WGS) entry which is preliminary data.</text>
</comment>
<dbReference type="InterPro" id="IPR010093">
    <property type="entry name" value="SinI_DNA-bd"/>
</dbReference>
<dbReference type="OrthoDB" id="194758at2"/>
<protein>
    <submittedName>
        <fullName evidence="2">DNA-binding protein</fullName>
    </submittedName>
</protein>
<dbReference type="InterPro" id="IPR036388">
    <property type="entry name" value="WH-like_DNA-bd_sf"/>
</dbReference>
<evidence type="ECO:0000259" key="1">
    <source>
        <dbReference type="Pfam" id="PF12728"/>
    </source>
</evidence>
<name>A0A4V1RMP8_9ACTN</name>
<dbReference type="InterPro" id="IPR009061">
    <property type="entry name" value="DNA-bd_dom_put_sf"/>
</dbReference>
<accession>A0A4V1RMP8</accession>
<gene>
    <name evidence="2" type="ORF">EUA07_05940</name>
</gene>
<keyword evidence="3" id="KW-1185">Reference proteome</keyword>
<dbReference type="GO" id="GO:0003677">
    <property type="term" value="F:DNA binding"/>
    <property type="evidence" value="ECO:0007669"/>
    <property type="project" value="UniProtKB-KW"/>
</dbReference>
<dbReference type="Gene3D" id="1.10.10.10">
    <property type="entry name" value="Winged helix-like DNA-binding domain superfamily/Winged helix DNA-binding domain"/>
    <property type="match status" value="1"/>
</dbReference>
<evidence type="ECO:0000313" key="2">
    <source>
        <dbReference type="EMBL" id="RYC03107.1"/>
    </source>
</evidence>
<dbReference type="Proteomes" id="UP000293291">
    <property type="component" value="Unassembled WGS sequence"/>
</dbReference>
<dbReference type="NCBIfam" id="TIGR01764">
    <property type="entry name" value="excise"/>
    <property type="match status" value="1"/>
</dbReference>
<organism evidence="2 3">
    <name type="scientific">Nocardioides ganghwensis</name>
    <dbReference type="NCBI Taxonomy" id="252230"/>
    <lineage>
        <taxon>Bacteria</taxon>
        <taxon>Bacillati</taxon>
        <taxon>Actinomycetota</taxon>
        <taxon>Actinomycetes</taxon>
        <taxon>Propionibacteriales</taxon>
        <taxon>Nocardioidaceae</taxon>
        <taxon>Nocardioides</taxon>
    </lineage>
</organism>
<proteinExistence type="predicted"/>
<dbReference type="SUPFAM" id="SSF46955">
    <property type="entry name" value="Putative DNA-binding domain"/>
    <property type="match status" value="1"/>
</dbReference>
<keyword evidence="2" id="KW-0238">DNA-binding</keyword>
<dbReference type="AlphaFoldDB" id="A0A4V1RMP8"/>
<sequence>MDAAPNANHLLSPQDLAALIAVPVATVYRWRSAGSGPRGYRIGKHVRFRMSDVEAWLDACADQPA</sequence>
<dbReference type="InterPro" id="IPR041657">
    <property type="entry name" value="HTH_17"/>
</dbReference>
<reference evidence="2 3" key="1">
    <citation type="submission" date="2019-01" db="EMBL/GenBank/DDBJ databases">
        <title>Novel species of Nocardioides.</title>
        <authorList>
            <person name="Liu Q."/>
            <person name="Xin Y.-H."/>
        </authorList>
    </citation>
    <scope>NUCLEOTIDE SEQUENCE [LARGE SCALE GENOMIC DNA]</scope>
    <source>
        <strain evidence="2 3">CGMCC 4.6875</strain>
    </source>
</reference>
<feature type="domain" description="Helix-turn-helix" evidence="1">
    <location>
        <begin position="10"/>
        <end position="60"/>
    </location>
</feature>
<dbReference type="Pfam" id="PF12728">
    <property type="entry name" value="HTH_17"/>
    <property type="match status" value="1"/>
</dbReference>
<dbReference type="RefSeq" id="WP_129454098.1">
    <property type="nucleotide sequence ID" value="NZ_JACXYX010000009.1"/>
</dbReference>
<dbReference type="EMBL" id="SDWU01000006">
    <property type="protein sequence ID" value="RYC03107.1"/>
    <property type="molecule type" value="Genomic_DNA"/>
</dbReference>